<sequence length="230" mass="26456">MNLWLNIVLIVGPLLLGTYLSTVQEITGSVKMAVWIVCLFICISGVYRVIRERDRENKERYYHQLQQRQELYSRGLSTSYINGLGENPVLQYSFNMGQRYQKESKYNEAIEEYEKCLFHPEATKENKVAANILIGNCYYGSSKLKEAEKRYKKALSVSKRVKDKTEKLQGKVVALGNTGLVYRNLGNPSKALNYYKEALRIFKHIGIQPQIEIVLKNISTIQEKSGKTQT</sequence>
<name>X1GQZ0_9ZZZZ</name>
<dbReference type="PANTHER" id="PTHR45641">
    <property type="entry name" value="TETRATRICOPEPTIDE REPEAT PROTEIN (AFU_ORTHOLOGUE AFUA_6G03870)"/>
    <property type="match status" value="1"/>
</dbReference>
<keyword evidence="3" id="KW-1133">Transmembrane helix</keyword>
<dbReference type="Pfam" id="PF13424">
    <property type="entry name" value="TPR_12"/>
    <property type="match status" value="1"/>
</dbReference>
<gene>
    <name evidence="4" type="ORF">S03H2_12696</name>
</gene>
<keyword evidence="3" id="KW-0812">Transmembrane</keyword>
<proteinExistence type="predicted"/>
<dbReference type="SMART" id="SM00028">
    <property type="entry name" value="TPR"/>
    <property type="match status" value="3"/>
</dbReference>
<dbReference type="SUPFAM" id="SSF48452">
    <property type="entry name" value="TPR-like"/>
    <property type="match status" value="1"/>
</dbReference>
<reference evidence="4" key="1">
    <citation type="journal article" date="2014" name="Front. Microbiol.">
        <title>High frequency of phylogenetically diverse reductive dehalogenase-homologous genes in deep subseafloor sedimentary metagenomes.</title>
        <authorList>
            <person name="Kawai M."/>
            <person name="Futagami T."/>
            <person name="Toyoda A."/>
            <person name="Takaki Y."/>
            <person name="Nishi S."/>
            <person name="Hori S."/>
            <person name="Arai W."/>
            <person name="Tsubouchi T."/>
            <person name="Morono Y."/>
            <person name="Uchiyama I."/>
            <person name="Ito T."/>
            <person name="Fujiyama A."/>
            <person name="Inagaki F."/>
            <person name="Takami H."/>
        </authorList>
    </citation>
    <scope>NUCLEOTIDE SEQUENCE</scope>
    <source>
        <strain evidence="4">Expedition CK06-06</strain>
    </source>
</reference>
<keyword evidence="3" id="KW-0472">Membrane</keyword>
<keyword evidence="2" id="KW-0802">TPR repeat</keyword>
<protein>
    <submittedName>
        <fullName evidence="4">Uncharacterized protein</fullName>
    </submittedName>
</protein>
<organism evidence="4">
    <name type="scientific">marine sediment metagenome</name>
    <dbReference type="NCBI Taxonomy" id="412755"/>
    <lineage>
        <taxon>unclassified sequences</taxon>
        <taxon>metagenomes</taxon>
        <taxon>ecological metagenomes</taxon>
    </lineage>
</organism>
<dbReference type="AlphaFoldDB" id="X1GQZ0"/>
<dbReference type="EMBL" id="BARU01006451">
    <property type="protein sequence ID" value="GAH47290.1"/>
    <property type="molecule type" value="Genomic_DNA"/>
</dbReference>
<evidence type="ECO:0000256" key="2">
    <source>
        <dbReference type="ARBA" id="ARBA00022803"/>
    </source>
</evidence>
<dbReference type="InterPro" id="IPR011990">
    <property type="entry name" value="TPR-like_helical_dom_sf"/>
</dbReference>
<comment type="caution">
    <text evidence="4">The sequence shown here is derived from an EMBL/GenBank/DDBJ whole genome shotgun (WGS) entry which is preliminary data.</text>
</comment>
<dbReference type="PROSITE" id="PS50005">
    <property type="entry name" value="TPR"/>
    <property type="match status" value="1"/>
</dbReference>
<dbReference type="PANTHER" id="PTHR45641:SF19">
    <property type="entry name" value="NEPHROCYSTIN-3"/>
    <property type="match status" value="1"/>
</dbReference>
<evidence type="ECO:0000313" key="4">
    <source>
        <dbReference type="EMBL" id="GAH47290.1"/>
    </source>
</evidence>
<accession>X1GQZ0</accession>
<dbReference type="Gene3D" id="1.25.40.10">
    <property type="entry name" value="Tetratricopeptide repeat domain"/>
    <property type="match status" value="1"/>
</dbReference>
<dbReference type="InterPro" id="IPR019734">
    <property type="entry name" value="TPR_rpt"/>
</dbReference>
<feature type="transmembrane region" description="Helical" evidence="3">
    <location>
        <begin position="32"/>
        <end position="50"/>
    </location>
</feature>
<evidence type="ECO:0000256" key="3">
    <source>
        <dbReference type="SAM" id="Phobius"/>
    </source>
</evidence>
<evidence type="ECO:0000256" key="1">
    <source>
        <dbReference type="ARBA" id="ARBA00022737"/>
    </source>
</evidence>
<dbReference type="Pfam" id="PF13181">
    <property type="entry name" value="TPR_8"/>
    <property type="match status" value="1"/>
</dbReference>
<keyword evidence="1" id="KW-0677">Repeat</keyword>